<dbReference type="AlphaFoldDB" id="A0A1G7NTL7"/>
<proteinExistence type="predicted"/>
<accession>A0A1G7NTL7</accession>
<name>A0A1G7NTL7_9GAMM</name>
<protein>
    <submittedName>
        <fullName evidence="1">Uncharacterized protein</fullName>
    </submittedName>
</protein>
<organism evidence="1 2">
    <name type="scientific">Phytopseudomonas seleniipraecipitans</name>
    <dbReference type="NCBI Taxonomy" id="640205"/>
    <lineage>
        <taxon>Bacteria</taxon>
        <taxon>Pseudomonadati</taxon>
        <taxon>Pseudomonadota</taxon>
        <taxon>Gammaproteobacteria</taxon>
        <taxon>Pseudomonadales</taxon>
        <taxon>Pseudomonadaceae</taxon>
        <taxon>Phytopseudomonas</taxon>
    </lineage>
</organism>
<reference evidence="1 2" key="1">
    <citation type="submission" date="2016-10" db="EMBL/GenBank/DDBJ databases">
        <authorList>
            <person name="de Groot N.N."/>
        </authorList>
    </citation>
    <scope>NUCLEOTIDE SEQUENCE [LARGE SCALE GENOMIC DNA]</scope>
    <source>
        <strain evidence="1 2">LMG 25475</strain>
    </source>
</reference>
<sequence>MTTSKQHSAGAEHTDQARLPGSFPAELAQCLGDWYFAWCWRRKMRRLLRLEGIGQVRLGSAHERVSAGAQMPLRLIVTRQAEWRRKSSR</sequence>
<dbReference type="Proteomes" id="UP000243378">
    <property type="component" value="Unassembled WGS sequence"/>
</dbReference>
<dbReference type="EMBL" id="FNBM01000004">
    <property type="protein sequence ID" value="SDF76679.1"/>
    <property type="molecule type" value="Genomic_DNA"/>
</dbReference>
<evidence type="ECO:0000313" key="2">
    <source>
        <dbReference type="Proteomes" id="UP000243378"/>
    </source>
</evidence>
<gene>
    <name evidence="1" type="ORF">SAMN05216381_2403</name>
</gene>
<evidence type="ECO:0000313" key="1">
    <source>
        <dbReference type="EMBL" id="SDF76679.1"/>
    </source>
</evidence>